<evidence type="ECO:0000256" key="3">
    <source>
        <dbReference type="ARBA" id="ARBA00022617"/>
    </source>
</evidence>
<dbReference type="EMBL" id="CAJOBD010000644">
    <property type="protein sequence ID" value="CAF3700558.1"/>
    <property type="molecule type" value="Genomic_DNA"/>
</dbReference>
<keyword evidence="8" id="KW-0408">Iron</keyword>
<evidence type="ECO:0000256" key="8">
    <source>
        <dbReference type="ARBA" id="ARBA00023004"/>
    </source>
</evidence>
<dbReference type="GO" id="GO:0004497">
    <property type="term" value="F:monooxygenase activity"/>
    <property type="evidence" value="ECO:0007669"/>
    <property type="project" value="InterPro"/>
</dbReference>
<comment type="similarity">
    <text evidence="2">Belongs to the cytochrome P450 family.</text>
</comment>
<keyword evidence="7" id="KW-0560">Oxidoreductase</keyword>
<evidence type="ECO:0000313" key="12">
    <source>
        <dbReference type="Proteomes" id="UP000663864"/>
    </source>
</evidence>
<keyword evidence="3" id="KW-0349">Heme</keyword>
<evidence type="ECO:0000256" key="5">
    <source>
        <dbReference type="ARBA" id="ARBA00022723"/>
    </source>
</evidence>
<gene>
    <name evidence="11" type="ORF">JBS370_LOCUS9476</name>
    <name evidence="10" type="ORF">ZHD862_LOCUS32117</name>
</gene>
<dbReference type="GO" id="GO:0005506">
    <property type="term" value="F:iron ion binding"/>
    <property type="evidence" value="ECO:0007669"/>
    <property type="project" value="InterPro"/>
</dbReference>
<dbReference type="GO" id="GO:0016705">
    <property type="term" value="F:oxidoreductase activity, acting on paired donors, with incorporation or reduction of molecular oxygen"/>
    <property type="evidence" value="ECO:0007669"/>
    <property type="project" value="InterPro"/>
</dbReference>
<reference evidence="10" key="1">
    <citation type="submission" date="2021-02" db="EMBL/GenBank/DDBJ databases">
        <authorList>
            <person name="Nowell W R."/>
        </authorList>
    </citation>
    <scope>NUCLEOTIDE SEQUENCE</scope>
</reference>
<dbReference type="GO" id="GO:0020037">
    <property type="term" value="F:heme binding"/>
    <property type="evidence" value="ECO:0007669"/>
    <property type="project" value="InterPro"/>
</dbReference>
<accession>A0A815JQM5</accession>
<dbReference type="Pfam" id="PF00067">
    <property type="entry name" value="p450"/>
    <property type="match status" value="1"/>
</dbReference>
<evidence type="ECO:0008006" key="13">
    <source>
        <dbReference type="Google" id="ProtNLM"/>
    </source>
</evidence>
<evidence type="ECO:0000256" key="4">
    <source>
        <dbReference type="ARBA" id="ARBA00022692"/>
    </source>
</evidence>
<dbReference type="GO" id="GO:0016020">
    <property type="term" value="C:membrane"/>
    <property type="evidence" value="ECO:0007669"/>
    <property type="project" value="UniProtKB-SubCell"/>
</dbReference>
<dbReference type="InterPro" id="IPR050665">
    <property type="entry name" value="Cytochrome_P450_Monooxygen"/>
</dbReference>
<dbReference type="InterPro" id="IPR001128">
    <property type="entry name" value="Cyt_P450"/>
</dbReference>
<organism evidence="10 12">
    <name type="scientific">Rotaria sordida</name>
    <dbReference type="NCBI Taxonomy" id="392033"/>
    <lineage>
        <taxon>Eukaryota</taxon>
        <taxon>Metazoa</taxon>
        <taxon>Spiralia</taxon>
        <taxon>Gnathifera</taxon>
        <taxon>Rotifera</taxon>
        <taxon>Eurotatoria</taxon>
        <taxon>Bdelloidea</taxon>
        <taxon>Philodinida</taxon>
        <taxon>Philodinidae</taxon>
        <taxon>Rotaria</taxon>
    </lineage>
</organism>
<evidence type="ECO:0000313" key="11">
    <source>
        <dbReference type="EMBL" id="CAF3700558.1"/>
    </source>
</evidence>
<protein>
    <recommendedName>
        <fullName evidence="13">Cytochrome P450</fullName>
    </recommendedName>
</protein>
<dbReference type="Gene3D" id="1.10.630.10">
    <property type="entry name" value="Cytochrome P450"/>
    <property type="match status" value="1"/>
</dbReference>
<keyword evidence="5" id="KW-0479">Metal-binding</keyword>
<dbReference type="PANTHER" id="PTHR24282">
    <property type="entry name" value="CYTOCHROME P450 FAMILY MEMBER"/>
    <property type="match status" value="1"/>
</dbReference>
<name>A0A815JQM5_9BILA</name>
<evidence type="ECO:0000313" key="10">
    <source>
        <dbReference type="EMBL" id="CAF1381043.1"/>
    </source>
</evidence>
<dbReference type="InterPro" id="IPR036396">
    <property type="entry name" value="Cyt_P450_sf"/>
</dbReference>
<comment type="subcellular location">
    <subcellularLocation>
        <location evidence="1">Membrane</location>
    </subcellularLocation>
</comment>
<proteinExistence type="inferred from homology"/>
<comment type="caution">
    <text evidence="10">The sequence shown here is derived from an EMBL/GenBank/DDBJ whole genome shotgun (WGS) entry which is preliminary data.</text>
</comment>
<evidence type="ECO:0000256" key="2">
    <source>
        <dbReference type="ARBA" id="ARBA00010617"/>
    </source>
</evidence>
<dbReference type="EMBL" id="CAJNOT010003391">
    <property type="protein sequence ID" value="CAF1381043.1"/>
    <property type="molecule type" value="Genomic_DNA"/>
</dbReference>
<keyword evidence="6" id="KW-1133">Transmembrane helix</keyword>
<evidence type="ECO:0000256" key="7">
    <source>
        <dbReference type="ARBA" id="ARBA00023002"/>
    </source>
</evidence>
<dbReference type="Proteomes" id="UP000663864">
    <property type="component" value="Unassembled WGS sequence"/>
</dbReference>
<sequence length="190" mass="21835">MRRASEKDAGVEYRTELAEKHGYLYFTGFGPIMRLSVIEPDMIADIFARTHAQDYQKPSNMEQFFKLLIGSHNFLRSEEAEHQRARKMLNPAFHFIRLQSMISIMIEQTIKALNELLLLSSQHQVVDLQSKLNALTLTITASSAFGKGFETIANVKQIVYLACIEVLEVIEYQTILMINHIPLIAQLSYW</sequence>
<evidence type="ECO:0000256" key="6">
    <source>
        <dbReference type="ARBA" id="ARBA00022989"/>
    </source>
</evidence>
<evidence type="ECO:0000256" key="1">
    <source>
        <dbReference type="ARBA" id="ARBA00004370"/>
    </source>
</evidence>
<evidence type="ECO:0000256" key="9">
    <source>
        <dbReference type="ARBA" id="ARBA00023136"/>
    </source>
</evidence>
<keyword evidence="9" id="KW-0472">Membrane</keyword>
<dbReference type="SUPFAM" id="SSF48264">
    <property type="entry name" value="Cytochrome P450"/>
    <property type="match status" value="1"/>
</dbReference>
<keyword evidence="4" id="KW-0812">Transmembrane</keyword>
<dbReference type="AlphaFoldDB" id="A0A815JQM5"/>
<dbReference type="PANTHER" id="PTHR24282:SF211">
    <property type="entry name" value="CYTOCHROME P450-RELATED"/>
    <property type="match status" value="1"/>
</dbReference>
<dbReference type="Proteomes" id="UP000663836">
    <property type="component" value="Unassembled WGS sequence"/>
</dbReference>